<organism evidence="1 2">
    <name type="scientific">Methanococcoides methylutens</name>
    <dbReference type="NCBI Taxonomy" id="2226"/>
    <lineage>
        <taxon>Archaea</taxon>
        <taxon>Methanobacteriati</taxon>
        <taxon>Methanobacteriota</taxon>
        <taxon>Stenosarchaea group</taxon>
        <taxon>Methanomicrobia</taxon>
        <taxon>Methanosarcinales</taxon>
        <taxon>Methanosarcinaceae</taxon>
        <taxon>Methanococcoides</taxon>
    </lineage>
</organism>
<dbReference type="EMBL" id="JRHO01000009">
    <property type="protein sequence ID" value="KGK99034.1"/>
    <property type="molecule type" value="Genomic_DNA"/>
</dbReference>
<gene>
    <name evidence="1" type="ORF">LI82_03095</name>
</gene>
<protein>
    <submittedName>
        <fullName evidence="1">Uncharacterized protein</fullName>
    </submittedName>
</protein>
<evidence type="ECO:0000313" key="2">
    <source>
        <dbReference type="Proteomes" id="UP000029859"/>
    </source>
</evidence>
<dbReference type="Proteomes" id="UP000029859">
    <property type="component" value="Unassembled WGS sequence"/>
</dbReference>
<evidence type="ECO:0000313" key="1">
    <source>
        <dbReference type="EMBL" id="KGK99034.1"/>
    </source>
</evidence>
<sequence length="161" mass="18316">MKNSYDRSRANVPVHSLSSYEMGSDDVNVVCTYGKISVWFGRQTPDVVVGQTLIAISKVDKSAVYETELICDFDSITNYESNGYVLVSYAKADNGYRAMFNVPFHSNKALFHLAENIIEELKTDDANLDIYWNGDDSDITKLSDEFRKIKGWSIKEIIYKE</sequence>
<reference evidence="1 2" key="1">
    <citation type="submission" date="2014-09" db="EMBL/GenBank/DDBJ databases">
        <title>Draft genome sequence of an obligately methylotrophic methanogen, Methanococcoides methylutens, isolated from marine sediment.</title>
        <authorList>
            <person name="Guan Y."/>
            <person name="Ngugi D.K."/>
            <person name="Blom J."/>
            <person name="Ali S."/>
            <person name="Ferry J.G."/>
            <person name="Stingl U."/>
        </authorList>
    </citation>
    <scope>NUCLEOTIDE SEQUENCE [LARGE SCALE GENOMIC DNA]</scope>
    <source>
        <strain evidence="1 2">DSM 2657</strain>
    </source>
</reference>
<accession>A0A099T2C8</accession>
<comment type="caution">
    <text evidence="1">The sequence shown here is derived from an EMBL/GenBank/DDBJ whole genome shotgun (WGS) entry which is preliminary data.</text>
</comment>
<dbReference type="AlphaFoldDB" id="A0A099T2C8"/>
<dbReference type="OrthoDB" id="146863at2157"/>
<keyword evidence="2" id="KW-1185">Reference proteome</keyword>
<proteinExistence type="predicted"/>
<name>A0A099T2C8_METMT</name>
<dbReference type="RefSeq" id="WP_048193463.1">
    <property type="nucleotide sequence ID" value="NZ_CAAGSM010000002.1"/>
</dbReference>